<sequence length="260" mass="28436">MSAAIRSGDTRRPTVFIGSSSEGLRIGRYLQLELEQAGDCLVTRWDQGVFHASGYTMESLVEAARRADFAVLIASADDTVESRGTMRVVARDNVIFELGLFIGVLGRERTYIVADKSRDLQLPSDLAGLTWLPYAERADGNIQAAVNAAVVGIIERVRQLGRRDKPTDGQAPRQGDHPHALTIEIDRICSAALAQGWKVKANSDTVLRLQSGKGERFTLTVGDALATRQELRQFAAKLRANGLRVSQSVRRPIAEAPQAR</sequence>
<name>A0ABU3T8C2_9MICO</name>
<organism evidence="2 3">
    <name type="scientific">Microbacterium galbum</name>
    <dbReference type="NCBI Taxonomy" id="3075994"/>
    <lineage>
        <taxon>Bacteria</taxon>
        <taxon>Bacillati</taxon>
        <taxon>Actinomycetota</taxon>
        <taxon>Actinomycetes</taxon>
        <taxon>Micrococcales</taxon>
        <taxon>Microbacteriaceae</taxon>
        <taxon>Microbacterium</taxon>
    </lineage>
</organism>
<dbReference type="EMBL" id="JAWDIS010000002">
    <property type="protein sequence ID" value="MDU0367627.1"/>
    <property type="molecule type" value="Genomic_DNA"/>
</dbReference>
<protein>
    <submittedName>
        <fullName evidence="2">Nucleotide-binding protein</fullName>
    </submittedName>
</protein>
<comment type="caution">
    <text evidence="2">The sequence shown here is derived from an EMBL/GenBank/DDBJ whole genome shotgun (WGS) entry which is preliminary data.</text>
</comment>
<feature type="domain" description="CD-NTase-associated protein 12/Pycsar effector protein TIR" evidence="1">
    <location>
        <begin position="15"/>
        <end position="135"/>
    </location>
</feature>
<evidence type="ECO:0000313" key="3">
    <source>
        <dbReference type="Proteomes" id="UP001263371"/>
    </source>
</evidence>
<accession>A0ABU3T8C2</accession>
<gene>
    <name evidence="2" type="ORF">RWH45_10395</name>
</gene>
<reference evidence="2 3" key="1">
    <citation type="submission" date="2023-09" db="EMBL/GenBank/DDBJ databases">
        <title>Microbacterium fusihabitans sp. nov., Microbacterium phycihabitans sp. nov., and Microbacterium cervinum sp. nov., isolated from dried seaweeds of beach.</title>
        <authorList>
            <person name="Lee S.D."/>
        </authorList>
    </citation>
    <scope>NUCLEOTIDE SEQUENCE [LARGE SCALE GENOMIC DNA]</scope>
    <source>
        <strain evidence="2 3">KSW4-17</strain>
    </source>
</reference>
<evidence type="ECO:0000313" key="2">
    <source>
        <dbReference type="EMBL" id="MDU0367627.1"/>
    </source>
</evidence>
<dbReference type="Proteomes" id="UP001263371">
    <property type="component" value="Unassembled WGS sequence"/>
</dbReference>
<dbReference type="RefSeq" id="WP_315994829.1">
    <property type="nucleotide sequence ID" value="NZ_JAWDIS010000002.1"/>
</dbReference>
<proteinExistence type="predicted"/>
<dbReference type="InterPro" id="IPR019302">
    <property type="entry name" value="CAP12/PCTIR_TIR_dom"/>
</dbReference>
<evidence type="ECO:0000259" key="1">
    <source>
        <dbReference type="Pfam" id="PF10137"/>
    </source>
</evidence>
<dbReference type="Pfam" id="PF10137">
    <property type="entry name" value="CAP12-PCTIR_TIR"/>
    <property type="match status" value="1"/>
</dbReference>
<keyword evidence="3" id="KW-1185">Reference proteome</keyword>